<comment type="caution">
    <text evidence="3">The sequence shown here is derived from an EMBL/GenBank/DDBJ whole genome shotgun (WGS) entry which is preliminary data.</text>
</comment>
<organism evidence="3 4">
    <name type="scientific">Microbacterium marinilacus</name>
    <dbReference type="NCBI Taxonomy" id="415209"/>
    <lineage>
        <taxon>Bacteria</taxon>
        <taxon>Bacillati</taxon>
        <taxon>Actinomycetota</taxon>
        <taxon>Actinomycetes</taxon>
        <taxon>Micrococcales</taxon>
        <taxon>Microbacteriaceae</taxon>
        <taxon>Microbacterium</taxon>
    </lineage>
</organism>
<dbReference type="Gene3D" id="3.40.190.10">
    <property type="entry name" value="Periplasmic binding protein-like II"/>
    <property type="match status" value="2"/>
</dbReference>
<proteinExistence type="predicted"/>
<dbReference type="PROSITE" id="PS51257">
    <property type="entry name" value="PROKAR_LIPOPROTEIN"/>
    <property type="match status" value="1"/>
</dbReference>
<dbReference type="SUPFAM" id="SSF53850">
    <property type="entry name" value="Periplasmic binding protein-like II"/>
    <property type="match status" value="1"/>
</dbReference>
<dbReference type="EMBL" id="BAAAYV010000012">
    <property type="protein sequence ID" value="GAA3662199.1"/>
    <property type="molecule type" value="Genomic_DNA"/>
</dbReference>
<feature type="signal peptide" evidence="2">
    <location>
        <begin position="1"/>
        <end position="19"/>
    </location>
</feature>
<evidence type="ECO:0000256" key="1">
    <source>
        <dbReference type="ARBA" id="ARBA00022729"/>
    </source>
</evidence>
<evidence type="ECO:0000313" key="4">
    <source>
        <dbReference type="Proteomes" id="UP001410795"/>
    </source>
</evidence>
<dbReference type="PANTHER" id="PTHR30006:SF2">
    <property type="entry name" value="ABC TRANSPORTER SUBSTRATE-BINDING PROTEIN"/>
    <property type="match status" value="1"/>
</dbReference>
<reference evidence="4" key="1">
    <citation type="journal article" date="2019" name="Int. J. Syst. Evol. Microbiol.">
        <title>The Global Catalogue of Microorganisms (GCM) 10K type strain sequencing project: providing services to taxonomists for standard genome sequencing and annotation.</title>
        <authorList>
            <consortium name="The Broad Institute Genomics Platform"/>
            <consortium name="The Broad Institute Genome Sequencing Center for Infectious Disease"/>
            <person name="Wu L."/>
            <person name="Ma J."/>
        </authorList>
    </citation>
    <scope>NUCLEOTIDE SEQUENCE [LARGE SCALE GENOMIC DNA]</scope>
    <source>
        <strain evidence="4">JCM 16546</strain>
    </source>
</reference>
<dbReference type="InterPro" id="IPR006059">
    <property type="entry name" value="SBP"/>
</dbReference>
<name>A0ABP7BJ23_9MICO</name>
<dbReference type="PRINTS" id="PR00909">
    <property type="entry name" value="SPERMDNBNDNG"/>
</dbReference>
<dbReference type="RefSeq" id="WP_221859397.1">
    <property type="nucleotide sequence ID" value="NZ_BAAAYV010000012.1"/>
</dbReference>
<dbReference type="Pfam" id="PF13416">
    <property type="entry name" value="SBP_bac_8"/>
    <property type="match status" value="1"/>
</dbReference>
<dbReference type="PANTHER" id="PTHR30006">
    <property type="entry name" value="THIAMINE-BINDING PERIPLASMIC PROTEIN-RELATED"/>
    <property type="match status" value="1"/>
</dbReference>
<dbReference type="CDD" id="cd13589">
    <property type="entry name" value="PBP2_polyamine_RpCGA009"/>
    <property type="match status" value="1"/>
</dbReference>
<protein>
    <submittedName>
        <fullName evidence="3">ABC transporter substrate-binding protein</fullName>
    </submittedName>
</protein>
<evidence type="ECO:0000256" key="2">
    <source>
        <dbReference type="SAM" id="SignalP"/>
    </source>
</evidence>
<accession>A0ABP7BJ23</accession>
<evidence type="ECO:0000313" key="3">
    <source>
        <dbReference type="EMBL" id="GAA3662199.1"/>
    </source>
</evidence>
<keyword evidence="1 2" id="KW-0732">Signal</keyword>
<feature type="chain" id="PRO_5046572312" evidence="2">
    <location>
        <begin position="20"/>
        <end position="366"/>
    </location>
</feature>
<sequence length="366" mass="38439">MNRSSTTSRRALAVTTAAAATLLLASCASTGEGNADGGEGGTLTVAVYAGSWGESFDEAFIQPFEEATGATVEVVPGGPADWLTALRSSQGGTPAYDVVAFTPNVIPNAVAAGVVAPLDTDRIDAFDELNTTLAEQSNIDGTQYGLPLTVGATGIAYRTDQVDPAPTDWSDLLDPELCGHVAISPLTFNTGVEFLAGLINESGGSISNPDDVDAAFDQLAEIADCASAFPSDGTSVETALSNGDAWIAAHWDGRAFVQANAGEPIGFAYPESGSVGALTSLFVTEGTENEDLAYEFLQYVASSDYQPVFSEGTWYAASNDDNVYPDQFAEQITHGEGAYDDFVWIDYETLAPQLGDLQARWQQIFE</sequence>
<dbReference type="Proteomes" id="UP001410795">
    <property type="component" value="Unassembled WGS sequence"/>
</dbReference>
<keyword evidence="4" id="KW-1185">Reference proteome</keyword>
<gene>
    <name evidence="3" type="ORF">GCM10022202_24570</name>
</gene>
<dbReference type="InterPro" id="IPR001188">
    <property type="entry name" value="Sperm_putr-bd"/>
</dbReference>